<dbReference type="InterPro" id="IPR003406">
    <property type="entry name" value="Glyco_trans_14"/>
</dbReference>
<keyword evidence="4" id="KW-0808">Transferase</keyword>
<evidence type="ECO:0000256" key="4">
    <source>
        <dbReference type="ARBA" id="ARBA00022679"/>
    </source>
</evidence>
<dbReference type="InterPro" id="IPR043538">
    <property type="entry name" value="XYLT"/>
</dbReference>
<evidence type="ECO:0000256" key="8">
    <source>
        <dbReference type="ARBA" id="ARBA00022968"/>
    </source>
</evidence>
<evidence type="ECO:0000256" key="11">
    <source>
        <dbReference type="ARBA" id="ARBA00023136"/>
    </source>
</evidence>
<dbReference type="GO" id="GO:0050650">
    <property type="term" value="P:chondroitin sulfate proteoglycan biosynthetic process"/>
    <property type="evidence" value="ECO:0007669"/>
    <property type="project" value="TreeGrafter"/>
</dbReference>
<dbReference type="EMBL" id="RQZG01000006">
    <property type="protein sequence ID" value="RRD05413.1"/>
    <property type="molecule type" value="Genomic_DNA"/>
</dbReference>
<keyword evidence="12" id="KW-1015">Disulfide bond</keyword>
<keyword evidence="3" id="KW-0328">Glycosyltransferase</keyword>
<proteinExistence type="predicted"/>
<dbReference type="Pfam" id="PF02485">
    <property type="entry name" value="Branch"/>
    <property type="match status" value="1"/>
</dbReference>
<keyword evidence="10" id="KW-0333">Golgi apparatus</keyword>
<evidence type="ECO:0000313" key="16">
    <source>
        <dbReference type="Proteomes" id="UP000280819"/>
    </source>
</evidence>
<dbReference type="PANTHER" id="PTHR46025">
    <property type="entry name" value="XYLOSYLTRANSFERASE OXT"/>
    <property type="match status" value="1"/>
</dbReference>
<keyword evidence="6" id="KW-0479">Metal-binding</keyword>
<name>A0A3P1TAC5_9ACTN</name>
<evidence type="ECO:0000256" key="9">
    <source>
        <dbReference type="ARBA" id="ARBA00022989"/>
    </source>
</evidence>
<keyword evidence="13" id="KW-0325">Glycoprotein</keyword>
<dbReference type="GO" id="GO:0046872">
    <property type="term" value="F:metal ion binding"/>
    <property type="evidence" value="ECO:0007669"/>
    <property type="project" value="UniProtKB-KW"/>
</dbReference>
<dbReference type="PANTHER" id="PTHR46025:SF3">
    <property type="entry name" value="XYLOSYLTRANSFERASE OXT"/>
    <property type="match status" value="1"/>
</dbReference>
<evidence type="ECO:0000256" key="14">
    <source>
        <dbReference type="ARBA" id="ARBA00042865"/>
    </source>
</evidence>
<evidence type="ECO:0000256" key="1">
    <source>
        <dbReference type="ARBA" id="ARBA00004323"/>
    </source>
</evidence>
<evidence type="ECO:0000256" key="3">
    <source>
        <dbReference type="ARBA" id="ARBA00022676"/>
    </source>
</evidence>
<sequence length="286" mass="32749">MSAAVVLMAHDKPRLLQRIVTAMAELPVFLHVDSRVPQERFTELTAGLSERVSLVERHASDWATMDLVMAELAGYRAALEASDAEHLILMTGSDYPLAPVTRIVDRLGRLRGVSWAETKALPLWYWGPMGGYDRFIFRNRVQDRKRVWHLVPRRWLRGIRPTGGSQLKILARHHAERLLELVDRRPEIVEYFATTWIPDEVMIPTLLNSPSFGMDWESSHVRGRHAWYIDWGKAPSPHPVELGMGDLVAMQAARTRDVAPAMFARKFSEGSFEVLDRIEEQIWPLP</sequence>
<evidence type="ECO:0000256" key="2">
    <source>
        <dbReference type="ARBA" id="ARBA00004648"/>
    </source>
</evidence>
<protein>
    <recommendedName>
        <fullName evidence="14">Peptide O-xylosyltransferase</fullName>
    </recommendedName>
</protein>
<gene>
    <name evidence="15" type="ORF">EII34_06675</name>
</gene>
<dbReference type="RefSeq" id="WP_124844204.1">
    <property type="nucleotide sequence ID" value="NZ_RQZG01000006.1"/>
</dbReference>
<keyword evidence="9" id="KW-1133">Transmembrane helix</keyword>
<evidence type="ECO:0000256" key="7">
    <source>
        <dbReference type="ARBA" id="ARBA00022824"/>
    </source>
</evidence>
<evidence type="ECO:0000256" key="5">
    <source>
        <dbReference type="ARBA" id="ARBA00022692"/>
    </source>
</evidence>
<keyword evidence="5" id="KW-0812">Transmembrane</keyword>
<evidence type="ECO:0000313" key="15">
    <source>
        <dbReference type="EMBL" id="RRD05413.1"/>
    </source>
</evidence>
<keyword evidence="8" id="KW-0735">Signal-anchor</keyword>
<dbReference type="Proteomes" id="UP000280819">
    <property type="component" value="Unassembled WGS sequence"/>
</dbReference>
<dbReference type="AlphaFoldDB" id="A0A3P1TAC5"/>
<accession>A0A3P1TAC5</accession>
<evidence type="ECO:0000256" key="10">
    <source>
        <dbReference type="ARBA" id="ARBA00023034"/>
    </source>
</evidence>
<keyword evidence="7" id="KW-0256">Endoplasmic reticulum</keyword>
<organism evidence="15 16">
    <name type="scientific">Arachnia propionica</name>
    <dbReference type="NCBI Taxonomy" id="1750"/>
    <lineage>
        <taxon>Bacteria</taxon>
        <taxon>Bacillati</taxon>
        <taxon>Actinomycetota</taxon>
        <taxon>Actinomycetes</taxon>
        <taxon>Propionibacteriales</taxon>
        <taxon>Propionibacteriaceae</taxon>
        <taxon>Arachnia</taxon>
    </lineage>
</organism>
<dbReference type="GO" id="GO:0030158">
    <property type="term" value="F:protein xylosyltransferase activity"/>
    <property type="evidence" value="ECO:0007669"/>
    <property type="project" value="InterPro"/>
</dbReference>
<evidence type="ECO:0000256" key="6">
    <source>
        <dbReference type="ARBA" id="ARBA00022723"/>
    </source>
</evidence>
<comment type="caution">
    <text evidence="15">The sequence shown here is derived from an EMBL/GenBank/DDBJ whole genome shotgun (WGS) entry which is preliminary data.</text>
</comment>
<dbReference type="GO" id="GO:0015012">
    <property type="term" value="P:heparan sulfate proteoglycan biosynthetic process"/>
    <property type="evidence" value="ECO:0007669"/>
    <property type="project" value="TreeGrafter"/>
</dbReference>
<dbReference type="OrthoDB" id="7943907at2"/>
<reference evidence="15 16" key="1">
    <citation type="submission" date="2018-11" db="EMBL/GenBank/DDBJ databases">
        <title>Genomes From Bacteria Associated with the Canine Oral Cavity: a Test Case for Automated Genome-Based Taxonomic Assignment.</title>
        <authorList>
            <person name="Coil D.A."/>
            <person name="Jospin G."/>
            <person name="Darling A.E."/>
            <person name="Wallis C."/>
            <person name="Davis I.J."/>
            <person name="Harris S."/>
            <person name="Eisen J.A."/>
            <person name="Holcombe L.J."/>
            <person name="O'Flynn C."/>
        </authorList>
    </citation>
    <scope>NUCLEOTIDE SEQUENCE [LARGE SCALE GENOMIC DNA]</scope>
    <source>
        <strain evidence="15 16">OH887_COT-365</strain>
    </source>
</reference>
<comment type="subcellular location">
    <subcellularLocation>
        <location evidence="2">Endoplasmic reticulum membrane</location>
        <topology evidence="2">Single-pass type II membrane protein</topology>
    </subcellularLocation>
    <subcellularLocation>
        <location evidence="1">Golgi apparatus membrane</location>
        <topology evidence="1">Single-pass type II membrane protein</topology>
    </subcellularLocation>
</comment>
<evidence type="ECO:0000256" key="12">
    <source>
        <dbReference type="ARBA" id="ARBA00023157"/>
    </source>
</evidence>
<evidence type="ECO:0000256" key="13">
    <source>
        <dbReference type="ARBA" id="ARBA00023180"/>
    </source>
</evidence>
<dbReference type="GO" id="GO:0016020">
    <property type="term" value="C:membrane"/>
    <property type="evidence" value="ECO:0007669"/>
    <property type="project" value="InterPro"/>
</dbReference>
<keyword evidence="11" id="KW-0472">Membrane</keyword>